<feature type="domain" description="HTH araC/xylS-type" evidence="5">
    <location>
        <begin position="160"/>
        <end position="257"/>
    </location>
</feature>
<reference evidence="7" key="1">
    <citation type="journal article" date="2019" name="Int. J. Syst. Evol. Microbiol.">
        <title>The Global Catalogue of Microorganisms (GCM) 10K type strain sequencing project: providing services to taxonomists for standard genome sequencing and annotation.</title>
        <authorList>
            <consortium name="The Broad Institute Genomics Platform"/>
            <consortium name="The Broad Institute Genome Sequencing Center for Infectious Disease"/>
            <person name="Wu L."/>
            <person name="Ma J."/>
        </authorList>
    </citation>
    <scope>NUCLEOTIDE SEQUENCE [LARGE SCALE GENOMIC DNA]</scope>
    <source>
        <strain evidence="7">CCUG 62945</strain>
    </source>
</reference>
<comment type="caution">
    <text evidence="6">The sequence shown here is derived from an EMBL/GenBank/DDBJ whole genome shotgun (WGS) entry which is preliminary data.</text>
</comment>
<dbReference type="SUPFAM" id="SSF46689">
    <property type="entry name" value="Homeodomain-like"/>
    <property type="match status" value="1"/>
</dbReference>
<keyword evidence="7" id="KW-1185">Reference proteome</keyword>
<dbReference type="Gene3D" id="1.10.10.60">
    <property type="entry name" value="Homeodomain-like"/>
    <property type="match status" value="1"/>
</dbReference>
<evidence type="ECO:0000256" key="2">
    <source>
        <dbReference type="ARBA" id="ARBA00023125"/>
    </source>
</evidence>
<keyword evidence="4" id="KW-0804">Transcription</keyword>
<keyword evidence="3" id="KW-0010">Activator</keyword>
<dbReference type="SMART" id="SM00342">
    <property type="entry name" value="HTH_ARAC"/>
    <property type="match status" value="1"/>
</dbReference>
<dbReference type="InterPro" id="IPR011051">
    <property type="entry name" value="RmlC_Cupin_sf"/>
</dbReference>
<evidence type="ECO:0000256" key="4">
    <source>
        <dbReference type="ARBA" id="ARBA00023163"/>
    </source>
</evidence>
<dbReference type="PRINTS" id="PR00032">
    <property type="entry name" value="HTHARAC"/>
</dbReference>
<name>A0ABW2QW16_9NEIS</name>
<dbReference type="InterPro" id="IPR018060">
    <property type="entry name" value="HTH_AraC"/>
</dbReference>
<dbReference type="Proteomes" id="UP001596473">
    <property type="component" value="Unassembled WGS sequence"/>
</dbReference>
<keyword evidence="2" id="KW-0238">DNA-binding</keyword>
<dbReference type="CDD" id="cd06124">
    <property type="entry name" value="cupin_NimR-like_N"/>
    <property type="match status" value="1"/>
</dbReference>
<dbReference type="EMBL" id="JBHTBQ010000014">
    <property type="protein sequence ID" value="MFC7419912.1"/>
    <property type="molecule type" value="Genomic_DNA"/>
</dbReference>
<accession>A0ABW2QW16</accession>
<evidence type="ECO:0000256" key="3">
    <source>
        <dbReference type="ARBA" id="ARBA00023159"/>
    </source>
</evidence>
<protein>
    <submittedName>
        <fullName evidence="6">AraC family transcriptional regulator</fullName>
    </submittedName>
</protein>
<dbReference type="InterPro" id="IPR018062">
    <property type="entry name" value="HTH_AraC-typ_CS"/>
</dbReference>
<dbReference type="Pfam" id="PF02311">
    <property type="entry name" value="AraC_binding"/>
    <property type="match status" value="1"/>
</dbReference>
<gene>
    <name evidence="6" type="ORF">ACFQNF_08440</name>
</gene>
<dbReference type="InterPro" id="IPR003313">
    <property type="entry name" value="AraC-bd"/>
</dbReference>
<keyword evidence="1" id="KW-0805">Transcription regulation</keyword>
<dbReference type="PANTHER" id="PTHR11019">
    <property type="entry name" value="HTH-TYPE TRANSCRIPTIONAL REGULATOR NIMR"/>
    <property type="match status" value="1"/>
</dbReference>
<dbReference type="PANTHER" id="PTHR11019:SF190">
    <property type="entry name" value="ARAC-FAMILY REGULATORY PROTEIN"/>
    <property type="match status" value="1"/>
</dbReference>
<dbReference type="InterPro" id="IPR009057">
    <property type="entry name" value="Homeodomain-like_sf"/>
</dbReference>
<dbReference type="SUPFAM" id="SSF51182">
    <property type="entry name" value="RmlC-like cupins"/>
    <property type="match status" value="1"/>
</dbReference>
<evidence type="ECO:0000313" key="6">
    <source>
        <dbReference type="EMBL" id="MFC7419912.1"/>
    </source>
</evidence>
<evidence type="ECO:0000256" key="1">
    <source>
        <dbReference type="ARBA" id="ARBA00023015"/>
    </source>
</evidence>
<dbReference type="RefSeq" id="WP_380187559.1">
    <property type="nucleotide sequence ID" value="NZ_JBHTBQ010000014.1"/>
</dbReference>
<sequence>MPNTYFAADLALPAPNPLYLRYQQMQADTQYSSHKHPWGQLSWISLGVMDLELEQQHLIAPANYLTWVPAGIPHSAYVRQALNYTSIYVSAHLAQLLPKKACLLTSTPLISALICDFSQRQLSHMQDKSDQNQAELLITRLSQCKCAPNFLPTSSDTLIAPILKALQAEPDNARSLSSWASEVHSTERTLARRFQSELGMSFGQCRNRIRVLQALAWLKEDKTIQDIAWRLGYSTPSAFIAMFKQLIGLSPERYRQQMQEGRSYF</sequence>
<evidence type="ECO:0000259" key="5">
    <source>
        <dbReference type="PROSITE" id="PS01124"/>
    </source>
</evidence>
<dbReference type="InterPro" id="IPR020449">
    <property type="entry name" value="Tscrpt_reg_AraC-type_HTH"/>
</dbReference>
<dbReference type="PROSITE" id="PS00041">
    <property type="entry name" value="HTH_ARAC_FAMILY_1"/>
    <property type="match status" value="1"/>
</dbReference>
<evidence type="ECO:0000313" key="7">
    <source>
        <dbReference type="Proteomes" id="UP001596473"/>
    </source>
</evidence>
<organism evidence="6 7">
    <name type="scientific">Iodobacter arcticus</name>
    <dbReference type="NCBI Taxonomy" id="590593"/>
    <lineage>
        <taxon>Bacteria</taxon>
        <taxon>Pseudomonadati</taxon>
        <taxon>Pseudomonadota</taxon>
        <taxon>Betaproteobacteria</taxon>
        <taxon>Neisseriales</taxon>
        <taxon>Chitinibacteraceae</taxon>
        <taxon>Iodobacter</taxon>
    </lineage>
</organism>
<dbReference type="Pfam" id="PF12833">
    <property type="entry name" value="HTH_18"/>
    <property type="match status" value="1"/>
</dbReference>
<proteinExistence type="predicted"/>
<dbReference type="PROSITE" id="PS01124">
    <property type="entry name" value="HTH_ARAC_FAMILY_2"/>
    <property type="match status" value="1"/>
</dbReference>